<protein>
    <submittedName>
        <fullName evidence="2">Uncharacterized protein</fullName>
    </submittedName>
</protein>
<feature type="coiled-coil region" evidence="1">
    <location>
        <begin position="91"/>
        <end position="118"/>
    </location>
</feature>
<sequence length="267" mass="31474">MEKAVEYQRALTPAKLEKIFARPFVGAMDGPRDGISCMAKNPNYLKGIFSASMDGVSTDGNVLASAIVAYIDARRDRDMLEPTSSEDQSERERNDQLYRQLKQELVEFEESKREAYKECVRRFKAENTAVEPIRKTREYEAMFNEEARLRKEGKEALAKQRKLVEKTKKERDNALIIILNGRKLYSEELRRRVEAEEMLGKEKEEHERTKKELEEVWVIVQDGMQLYNEQLRQRKEMEESVKRQEEELEKTNKEKESFVVFFVAYHS</sequence>
<dbReference type="OrthoDB" id="10249065at2759"/>
<keyword evidence="1" id="KW-0175">Coiled coil</keyword>
<dbReference type="PANTHER" id="PTHR22851:SF0">
    <property type="entry name" value="DDB1- AND CUL4-ASSOCIATED FACTOR 13"/>
    <property type="match status" value="1"/>
</dbReference>
<dbReference type="GO" id="GO:0032040">
    <property type="term" value="C:small-subunit processome"/>
    <property type="evidence" value="ECO:0007669"/>
    <property type="project" value="TreeGrafter"/>
</dbReference>
<name>A0A8X7W3A9_BRACI</name>
<reference evidence="2 3" key="1">
    <citation type="submission" date="2020-02" db="EMBL/GenBank/DDBJ databases">
        <authorList>
            <person name="Ma Q."/>
            <person name="Huang Y."/>
            <person name="Song X."/>
            <person name="Pei D."/>
        </authorList>
    </citation>
    <scope>NUCLEOTIDE SEQUENCE [LARGE SCALE GENOMIC DNA]</scope>
    <source>
        <strain evidence="2">Sxm20200214</strain>
        <tissue evidence="2">Leaf</tissue>
    </source>
</reference>
<gene>
    <name evidence="2" type="ORF">Bca52824_016271</name>
</gene>
<evidence type="ECO:0000256" key="1">
    <source>
        <dbReference type="SAM" id="Coils"/>
    </source>
</evidence>
<accession>A0A8X7W3A9</accession>
<dbReference type="GO" id="GO:0000462">
    <property type="term" value="P:maturation of SSU-rRNA from tricistronic rRNA transcript (SSU-rRNA, 5.8S rRNA, LSU-rRNA)"/>
    <property type="evidence" value="ECO:0007669"/>
    <property type="project" value="TreeGrafter"/>
</dbReference>
<dbReference type="InterPro" id="IPR051733">
    <property type="entry name" value="WD_repeat_DCAF13/WDSOF1"/>
</dbReference>
<dbReference type="AlphaFoldDB" id="A0A8X7W3A9"/>
<feature type="coiled-coil region" evidence="1">
    <location>
        <begin position="150"/>
        <end position="254"/>
    </location>
</feature>
<dbReference type="PANTHER" id="PTHR22851">
    <property type="entry name" value="U3 SMALL NUCLEOLAR RNA U3 SNORNA ASSOCIATED PROTEIN"/>
    <property type="match status" value="1"/>
</dbReference>
<dbReference type="Proteomes" id="UP000886595">
    <property type="component" value="Unassembled WGS sequence"/>
</dbReference>
<dbReference type="EMBL" id="JAAMPC010000003">
    <property type="protein sequence ID" value="KAG2323058.1"/>
    <property type="molecule type" value="Genomic_DNA"/>
</dbReference>
<evidence type="ECO:0000313" key="3">
    <source>
        <dbReference type="Proteomes" id="UP000886595"/>
    </source>
</evidence>
<comment type="caution">
    <text evidence="2">The sequence shown here is derived from an EMBL/GenBank/DDBJ whole genome shotgun (WGS) entry which is preliminary data.</text>
</comment>
<organism evidence="2 3">
    <name type="scientific">Brassica carinata</name>
    <name type="common">Ethiopian mustard</name>
    <name type="synonym">Abyssinian cabbage</name>
    <dbReference type="NCBI Taxonomy" id="52824"/>
    <lineage>
        <taxon>Eukaryota</taxon>
        <taxon>Viridiplantae</taxon>
        <taxon>Streptophyta</taxon>
        <taxon>Embryophyta</taxon>
        <taxon>Tracheophyta</taxon>
        <taxon>Spermatophyta</taxon>
        <taxon>Magnoliopsida</taxon>
        <taxon>eudicotyledons</taxon>
        <taxon>Gunneridae</taxon>
        <taxon>Pentapetalae</taxon>
        <taxon>rosids</taxon>
        <taxon>malvids</taxon>
        <taxon>Brassicales</taxon>
        <taxon>Brassicaceae</taxon>
        <taxon>Brassiceae</taxon>
        <taxon>Brassica</taxon>
    </lineage>
</organism>
<proteinExistence type="predicted"/>
<keyword evidence="3" id="KW-1185">Reference proteome</keyword>
<evidence type="ECO:0000313" key="2">
    <source>
        <dbReference type="EMBL" id="KAG2323058.1"/>
    </source>
</evidence>